<feature type="region of interest" description="Disordered" evidence="7">
    <location>
        <begin position="295"/>
        <end position="363"/>
    </location>
</feature>
<feature type="compositionally biased region" description="Polar residues" evidence="7">
    <location>
        <begin position="316"/>
        <end position="348"/>
    </location>
</feature>
<evidence type="ECO:0000256" key="8">
    <source>
        <dbReference type="SAM" id="Phobius"/>
    </source>
</evidence>
<feature type="transmembrane region" description="Helical" evidence="8">
    <location>
        <begin position="814"/>
        <end position="836"/>
    </location>
</feature>
<feature type="transmembrane region" description="Helical" evidence="8">
    <location>
        <begin position="698"/>
        <end position="718"/>
    </location>
</feature>
<dbReference type="PROSITE" id="PS51012">
    <property type="entry name" value="ABC_TM2"/>
    <property type="match status" value="1"/>
</dbReference>
<evidence type="ECO:0000313" key="12">
    <source>
        <dbReference type="Proteomes" id="UP000825002"/>
    </source>
</evidence>
<evidence type="ECO:0000313" key="11">
    <source>
        <dbReference type="EMBL" id="KAG9511160.1"/>
    </source>
</evidence>
<keyword evidence="5 8" id="KW-1133">Transmembrane helix</keyword>
<feature type="transmembrane region" description="Helical" evidence="8">
    <location>
        <begin position="724"/>
        <end position="745"/>
    </location>
</feature>
<dbReference type="PROSITE" id="PS50893">
    <property type="entry name" value="ABC_TRANSPORTER_2"/>
    <property type="match status" value="1"/>
</dbReference>
<keyword evidence="6 8" id="KW-0472">Membrane</keyword>
<keyword evidence="12" id="KW-1185">Reference proteome</keyword>
<feature type="non-terminal residue" evidence="11">
    <location>
        <position position="840"/>
    </location>
</feature>
<sequence length="840" mass="93937">MSKLLRLYNSWDQYSASDLEINDELLSRHSSASSSRTSRESFYADTNIKYAVEISKAQMFYGQGKRKFQVLREIDLNVPEGAIYALLGPSGCGKITHCNCITGRNRPSSGKVNVFGKTPGSSGSNIPGPIIGYMPQEISLFPDFTIEETLLFFSKLYRLDRDRAMERVNFLVDFLELPDKKRMVANLSGGQQRRVSLAAALIHSPPLLILDEPTVGVDPVLRQVIWDYLVLLSTKEKLTIIITTHYIEEARAANVCGLMRQGKLLVEESPDFLMEKYKCPTLEAVFLQLSRASDQSLNNSSSTQPSEIIVHGQGSGNKLRSSMKTQTHRVSNQSLAKINEQSGESELNASKPPTPTDDSKTANTVVAHRAPKMKDLAQDGNHHHQKHTSDNNAIDSDTKNNQDGINKLKKMGIETPSIEGIVNGKAVPKFEKFEIEVEPSTRFGAFKQETYNSLSRVGALTSKNFARLMRNLPVLLFQFLLPSVEVILFCLCIGQEPFNLPVAVYNGEGFEDTSLFSVRFLQEIDPHQVIQQRYNSTENALDSVRRGDAWGAIVLDDEFTTSLKMRVFNPENVNDSEISQGSVHLHLDMSNYLIGLQLQRTVLRTFQRFTGKALQDYNMSKSSADIPIVFEEPIYGLREPTFTEFMAPGVLLSIAFLAAVALTAIALVQERKEGSLERCLVAGVSSTEFIMSHVFTQLLVLHVQIFLLLIFTFLVFEIPSRGPFTWVVILTLMQSTCGMAFGLMISAMTREETSATMLALGSFYPNLLLSGTVWPTQAMPDAMRYFSYILPQTIPIESLRYILSRGWDITHIEVLAGFLVTNAWITFFLVAAVWIFKAKV</sequence>
<feature type="region of interest" description="Disordered" evidence="7">
    <location>
        <begin position="377"/>
        <end position="403"/>
    </location>
</feature>
<dbReference type="InterPro" id="IPR013525">
    <property type="entry name" value="ABC2_TM"/>
</dbReference>
<keyword evidence="3" id="KW-0547">Nucleotide-binding</keyword>
<dbReference type="PANTHER" id="PTHR43038">
    <property type="entry name" value="ATP-BINDING CASSETTE, SUB-FAMILY H, MEMBER 1"/>
    <property type="match status" value="1"/>
</dbReference>
<evidence type="ECO:0000259" key="9">
    <source>
        <dbReference type="PROSITE" id="PS50893"/>
    </source>
</evidence>
<evidence type="ECO:0000256" key="6">
    <source>
        <dbReference type="ARBA" id="ARBA00023136"/>
    </source>
</evidence>
<reference evidence="11 12" key="1">
    <citation type="submission" date="2020-10" db="EMBL/GenBank/DDBJ databases">
        <authorList>
            <person name="Klimov P.B."/>
            <person name="Dyachkov S.M."/>
            <person name="Chetverikov P.E."/>
        </authorList>
    </citation>
    <scope>NUCLEOTIDE SEQUENCE [LARGE SCALE GENOMIC DNA]</scope>
    <source>
        <strain evidence="11">BMOC 18-1129-001#AD2665</strain>
        <tissue evidence="11">Entire mites</tissue>
    </source>
</reference>
<dbReference type="InterPro" id="IPR003593">
    <property type="entry name" value="AAA+_ATPase"/>
</dbReference>
<evidence type="ECO:0000256" key="3">
    <source>
        <dbReference type="ARBA" id="ARBA00022741"/>
    </source>
</evidence>
<dbReference type="Pfam" id="PF00005">
    <property type="entry name" value="ABC_tran"/>
    <property type="match status" value="1"/>
</dbReference>
<evidence type="ECO:0000259" key="10">
    <source>
        <dbReference type="PROSITE" id="PS51012"/>
    </source>
</evidence>
<evidence type="ECO:0000256" key="4">
    <source>
        <dbReference type="ARBA" id="ARBA00022840"/>
    </source>
</evidence>
<feature type="domain" description="ABC transmembrane type-2" evidence="10">
    <location>
        <begin position="596"/>
        <end position="839"/>
    </location>
</feature>
<gene>
    <name evidence="11" type="primary">abcG23</name>
    <name evidence="11" type="ORF">GZH46_00269</name>
</gene>
<feature type="compositionally biased region" description="Polar residues" evidence="7">
    <location>
        <begin position="390"/>
        <end position="403"/>
    </location>
</feature>
<feature type="transmembrane region" description="Helical" evidence="8">
    <location>
        <begin position="645"/>
        <end position="668"/>
    </location>
</feature>
<keyword evidence="2 8" id="KW-0812">Transmembrane</keyword>
<feature type="compositionally biased region" description="Polar residues" evidence="7">
    <location>
        <begin position="295"/>
        <end position="306"/>
    </location>
</feature>
<dbReference type="InterPro" id="IPR027417">
    <property type="entry name" value="P-loop_NTPase"/>
</dbReference>
<dbReference type="SMART" id="SM00382">
    <property type="entry name" value="AAA"/>
    <property type="match status" value="1"/>
</dbReference>
<dbReference type="PROSITE" id="PS00211">
    <property type="entry name" value="ABC_TRANSPORTER_1"/>
    <property type="match status" value="1"/>
</dbReference>
<feature type="transmembrane region" description="Helical" evidence="8">
    <location>
        <begin position="757"/>
        <end position="776"/>
    </location>
</feature>
<dbReference type="InterPro" id="IPR047817">
    <property type="entry name" value="ABC2_TM_bact-type"/>
</dbReference>
<organism evidence="11 12">
    <name type="scientific">Fragariocoptes setiger</name>
    <dbReference type="NCBI Taxonomy" id="1670756"/>
    <lineage>
        <taxon>Eukaryota</taxon>
        <taxon>Metazoa</taxon>
        <taxon>Ecdysozoa</taxon>
        <taxon>Arthropoda</taxon>
        <taxon>Chelicerata</taxon>
        <taxon>Arachnida</taxon>
        <taxon>Acari</taxon>
        <taxon>Acariformes</taxon>
        <taxon>Trombidiformes</taxon>
        <taxon>Prostigmata</taxon>
        <taxon>Eupodina</taxon>
        <taxon>Eriophyoidea</taxon>
        <taxon>Phytoptidae</taxon>
        <taxon>Fragariocoptes</taxon>
    </lineage>
</organism>
<dbReference type="EMBL" id="JAIFTH010000025">
    <property type="protein sequence ID" value="KAG9511160.1"/>
    <property type="molecule type" value="Genomic_DNA"/>
</dbReference>
<feature type="domain" description="ABC transporter" evidence="9">
    <location>
        <begin position="54"/>
        <end position="286"/>
    </location>
</feature>
<dbReference type="Proteomes" id="UP000825002">
    <property type="component" value="Unassembled WGS sequence"/>
</dbReference>
<dbReference type="InterPro" id="IPR003439">
    <property type="entry name" value="ABC_transporter-like_ATP-bd"/>
</dbReference>
<comment type="caution">
    <text evidence="11">The sequence shown here is derived from an EMBL/GenBank/DDBJ whole genome shotgun (WGS) entry which is preliminary data.</text>
</comment>
<dbReference type="SUPFAM" id="SSF52540">
    <property type="entry name" value="P-loop containing nucleoside triphosphate hydrolases"/>
    <property type="match status" value="1"/>
</dbReference>
<protein>
    <submittedName>
        <fullName evidence="11">ABC transporter G family member 23</fullName>
    </submittedName>
</protein>
<dbReference type="Gene3D" id="3.40.50.300">
    <property type="entry name" value="P-loop containing nucleotide triphosphate hydrolases"/>
    <property type="match status" value="1"/>
</dbReference>
<comment type="subcellular location">
    <subcellularLocation>
        <location evidence="1">Membrane</location>
        <topology evidence="1">Multi-pass membrane protein</topology>
    </subcellularLocation>
</comment>
<dbReference type="CDD" id="cd03230">
    <property type="entry name" value="ABC_DR_subfamily_A"/>
    <property type="match status" value="1"/>
</dbReference>
<name>A0ABQ7SCL9_9ACAR</name>
<dbReference type="InterPro" id="IPR017871">
    <property type="entry name" value="ABC_transporter-like_CS"/>
</dbReference>
<dbReference type="Pfam" id="PF12698">
    <property type="entry name" value="ABC2_membrane_3"/>
    <property type="match status" value="1"/>
</dbReference>
<proteinExistence type="predicted"/>
<accession>A0ABQ7SCL9</accession>
<evidence type="ECO:0000256" key="2">
    <source>
        <dbReference type="ARBA" id="ARBA00022692"/>
    </source>
</evidence>
<evidence type="ECO:0000256" key="5">
    <source>
        <dbReference type="ARBA" id="ARBA00022989"/>
    </source>
</evidence>
<evidence type="ECO:0000256" key="7">
    <source>
        <dbReference type="SAM" id="MobiDB-lite"/>
    </source>
</evidence>
<evidence type="ECO:0000256" key="1">
    <source>
        <dbReference type="ARBA" id="ARBA00004141"/>
    </source>
</evidence>
<keyword evidence="4" id="KW-0067">ATP-binding</keyword>
<dbReference type="PANTHER" id="PTHR43038:SF3">
    <property type="entry name" value="ABC TRANSPORTER G FAMILY MEMBER 20 ISOFORM X1"/>
    <property type="match status" value="1"/>
</dbReference>